<accession>A0A8J9ZSQ1</accession>
<keyword evidence="2" id="KW-0812">Transmembrane</keyword>
<gene>
    <name evidence="4" type="primary">Hypp2369</name>
    <name evidence="4" type="ORF">BLAG_LOCUS16894</name>
</gene>
<feature type="chain" id="PRO_5035450158" evidence="3">
    <location>
        <begin position="24"/>
        <end position="405"/>
    </location>
</feature>
<dbReference type="OrthoDB" id="10056068at2759"/>
<proteinExistence type="predicted"/>
<name>A0A8J9ZSQ1_BRALA</name>
<feature type="transmembrane region" description="Helical" evidence="2">
    <location>
        <begin position="241"/>
        <end position="263"/>
    </location>
</feature>
<sequence length="405" mass="41821">MAGPRMLLLAGVNLLIIFHLCQAQTAPAITTNMVTKAVTIATSGPAAGLITGTTGAATTGATSRATTDAATTAITTNMVTAPETIATTGPGPATGLITGTTGAATTDAATTGATSRATTGAATTGATSRITTGADTTTDRTDTSAADVPTTKNPQTTKEASTKSTSITGTATTTTATATTDVVTSKVTTQTAQEANTDSNDTATTTDAGLYSTDGIFPTGDFSTNSTTTTDGGSTLEQSHIAIIAASIILVFLLCTGCCLFLLSDWSCTQPKQVTREPGCCSCNCFSRQDFGNTSGFSPGKSESHESLEMETTRVTEVSSFTNTSTLHWSTANHHSFHKYMAPQSLDNEECPAPRTTEDPENRGNHFRGVIAMISDDGDATRSKKYSEAINLDIFQRGEDDTGEW</sequence>
<dbReference type="Proteomes" id="UP000838412">
    <property type="component" value="Chromosome 4"/>
</dbReference>
<feature type="region of interest" description="Disordered" evidence="1">
    <location>
        <begin position="107"/>
        <end position="167"/>
    </location>
</feature>
<reference evidence="4" key="1">
    <citation type="submission" date="2022-01" db="EMBL/GenBank/DDBJ databases">
        <authorList>
            <person name="Braso-Vives M."/>
        </authorList>
    </citation>
    <scope>NUCLEOTIDE SEQUENCE</scope>
</reference>
<dbReference type="AlphaFoldDB" id="A0A8J9ZSQ1"/>
<organism evidence="4 5">
    <name type="scientific">Branchiostoma lanceolatum</name>
    <name type="common">Common lancelet</name>
    <name type="synonym">Amphioxus lanceolatum</name>
    <dbReference type="NCBI Taxonomy" id="7740"/>
    <lineage>
        <taxon>Eukaryota</taxon>
        <taxon>Metazoa</taxon>
        <taxon>Chordata</taxon>
        <taxon>Cephalochordata</taxon>
        <taxon>Leptocardii</taxon>
        <taxon>Amphioxiformes</taxon>
        <taxon>Branchiostomatidae</taxon>
        <taxon>Branchiostoma</taxon>
    </lineage>
</organism>
<keyword evidence="2" id="KW-0472">Membrane</keyword>
<feature type="signal peptide" evidence="3">
    <location>
        <begin position="1"/>
        <end position="23"/>
    </location>
</feature>
<evidence type="ECO:0000256" key="2">
    <source>
        <dbReference type="SAM" id="Phobius"/>
    </source>
</evidence>
<evidence type="ECO:0000256" key="1">
    <source>
        <dbReference type="SAM" id="MobiDB-lite"/>
    </source>
</evidence>
<protein>
    <submittedName>
        <fullName evidence="4">Hypp2369 protein</fullName>
    </submittedName>
</protein>
<feature type="compositionally biased region" description="Polar residues" evidence="1">
    <location>
        <begin position="150"/>
        <end position="159"/>
    </location>
</feature>
<evidence type="ECO:0000313" key="4">
    <source>
        <dbReference type="EMBL" id="CAH1261489.1"/>
    </source>
</evidence>
<keyword evidence="3" id="KW-0732">Signal</keyword>
<evidence type="ECO:0000256" key="3">
    <source>
        <dbReference type="SAM" id="SignalP"/>
    </source>
</evidence>
<feature type="compositionally biased region" description="Low complexity" evidence="1">
    <location>
        <begin position="107"/>
        <end position="136"/>
    </location>
</feature>
<dbReference type="EMBL" id="OV696689">
    <property type="protein sequence ID" value="CAH1261489.1"/>
    <property type="molecule type" value="Genomic_DNA"/>
</dbReference>
<keyword evidence="5" id="KW-1185">Reference proteome</keyword>
<evidence type="ECO:0000313" key="5">
    <source>
        <dbReference type="Proteomes" id="UP000838412"/>
    </source>
</evidence>
<keyword evidence="2" id="KW-1133">Transmembrane helix</keyword>